<evidence type="ECO:0000256" key="1">
    <source>
        <dbReference type="SAM" id="Phobius"/>
    </source>
</evidence>
<keyword evidence="1" id="KW-0812">Transmembrane</keyword>
<dbReference type="GeneID" id="13302077"/>
<feature type="transmembrane region" description="Helical" evidence="1">
    <location>
        <begin position="6"/>
        <end position="32"/>
    </location>
</feature>
<dbReference type="Proteomes" id="UP000324354">
    <property type="component" value="Chromosome"/>
</dbReference>
<feature type="transmembrane region" description="Helical" evidence="1">
    <location>
        <begin position="99"/>
        <end position="127"/>
    </location>
</feature>
<dbReference type="GeneID" id="41712070"/>
<feature type="transmembrane region" description="Helical" evidence="1">
    <location>
        <begin position="44"/>
        <end position="64"/>
    </location>
</feature>
<organism evidence="2 3">
    <name type="scientific">Pyrococcus furiosus (strain ATCC 43587 / DSM 3638 / JCM 8422 / Vc1)</name>
    <dbReference type="NCBI Taxonomy" id="186497"/>
    <lineage>
        <taxon>Archaea</taxon>
        <taxon>Methanobacteriati</taxon>
        <taxon>Methanobacteriota</taxon>
        <taxon>Thermococci</taxon>
        <taxon>Thermococcales</taxon>
        <taxon>Thermococcaceae</taxon>
        <taxon>Pyrococcus</taxon>
    </lineage>
</organism>
<dbReference type="EMBL" id="CP023154">
    <property type="protein sequence ID" value="QEK77998.1"/>
    <property type="molecule type" value="Genomic_DNA"/>
</dbReference>
<keyword evidence="1" id="KW-1133">Transmembrane helix</keyword>
<keyword evidence="1" id="KW-0472">Membrane</keyword>
<reference evidence="2 3" key="1">
    <citation type="submission" date="2017-08" db="EMBL/GenBank/DDBJ databases">
        <title>Resequencing and Reannotation of the genome of Pyrococcus furiosus type strain DSM3638.</title>
        <authorList>
            <person name="Reichelt R.M."/>
            <person name="Bunk B."/>
        </authorList>
    </citation>
    <scope>NUCLEOTIDE SEQUENCE [LARGE SCALE GENOMIC DNA]</scope>
    <source>
        <strain evidence="2 3">DSM 3638</strain>
    </source>
</reference>
<accession>A0A5C0XPB2</accession>
<dbReference type="RefSeq" id="WP_011011395.1">
    <property type="nucleotide sequence ID" value="NC_003413.1"/>
</dbReference>
<proteinExistence type="predicted"/>
<protein>
    <submittedName>
        <fullName evidence="2">Uncharacterized protein</fullName>
    </submittedName>
</protein>
<evidence type="ECO:0000313" key="2">
    <source>
        <dbReference type="EMBL" id="QEK77998.1"/>
    </source>
</evidence>
<feature type="transmembrane region" description="Helical" evidence="1">
    <location>
        <begin position="70"/>
        <end position="87"/>
    </location>
</feature>
<evidence type="ECO:0000313" key="3">
    <source>
        <dbReference type="Proteomes" id="UP000324354"/>
    </source>
</evidence>
<dbReference type="OrthoDB" id="102473at2157"/>
<name>A0A5C0XPB2_PYRFU</name>
<sequence>MPGPGILLAGLGIIGAIVLLIALFIAGLFLHLGAKLVGIKEATLGKSIVAILGGGILAVIVTAITGAIPVFGILAPIFGFITYLWVIKAVFNTGWLRAFLALVLAVIIEFIVAIILGIVFGISLLALL</sequence>
<gene>
    <name evidence="2" type="ORF">PFDSM3638_01335</name>
</gene>
<dbReference type="AlphaFoldDB" id="A0A5C0XPB2"/>